<comment type="caution">
    <text evidence="10">Lacks conserved residue(s) required for the propagation of feature annotation.</text>
</comment>
<dbReference type="PANTHER" id="PTHR12595">
    <property type="entry name" value="POS9-ACTIVATING FACTOR FAP7-RELATED"/>
    <property type="match status" value="1"/>
</dbReference>
<feature type="binding site" evidence="10">
    <location>
        <position position="21"/>
    </location>
    <ligand>
        <name>ATP</name>
        <dbReference type="ChEBI" id="CHEBI:30616"/>
    </ligand>
</feature>
<dbReference type="RefSeq" id="XP_002288466.1">
    <property type="nucleotide sequence ID" value="XM_002288430.1"/>
</dbReference>
<feature type="binding site" evidence="10">
    <location>
        <position position="24"/>
    </location>
    <ligand>
        <name>ATP</name>
        <dbReference type="ChEBI" id="CHEBI:30616"/>
    </ligand>
</feature>
<dbReference type="EC" id="2.7.4.3" evidence="10"/>
<dbReference type="PANTHER" id="PTHR12595:SF0">
    <property type="entry name" value="ADENYLATE KINASE ISOENZYME 6"/>
    <property type="match status" value="1"/>
</dbReference>
<keyword evidence="2 10" id="KW-0963">Cytoplasm</keyword>
<keyword evidence="12" id="KW-1185">Reference proteome</keyword>
<comment type="function">
    <text evidence="10">Broad-specificity nucleoside monophosphate (NMP) kinase that catalyzes the reversible transfer of the terminal phosphate group between nucleoside triphosphates and monophosphates. Has also ATPase activity. Involved in the late cytoplasmic maturation steps of the 40S ribosomal particles, specifically 18S rRNA maturation. While NMP activity is not required for ribosome maturation, ATPase activity is. Associates transiently with small ribosomal subunit protein uS11. ATP hydrolysis breaks the interaction with uS11. May temporarily remove uS11 from the ribosome to enable a conformational change of the ribosomal RNA that is needed for the final maturation step of the small ribosomal subunit. Its NMP activity may have a role in nuclear energy homeostasis.</text>
</comment>
<evidence type="ECO:0000256" key="4">
    <source>
        <dbReference type="ARBA" id="ARBA00022552"/>
    </source>
</evidence>
<dbReference type="GO" id="GO:0005634">
    <property type="term" value="C:nucleus"/>
    <property type="evidence" value="ECO:0000318"/>
    <property type="project" value="GO_Central"/>
</dbReference>
<comment type="similarity">
    <text evidence="10">Belongs to the adenylate kinase family. AK6 subfamily.</text>
</comment>
<dbReference type="FunCoup" id="B8BYJ8">
    <property type="interactions" value="296"/>
</dbReference>
<dbReference type="GO" id="GO:0005737">
    <property type="term" value="C:cytoplasm"/>
    <property type="evidence" value="ECO:0000318"/>
    <property type="project" value="GO_Central"/>
</dbReference>
<sequence>MSDNEEPNRKRPNILVTGTPGVGKTVTAALLAEKTGLRHINVGELIKEHKCYDGHDDTLDTHILDEDKLLDLMEAIFQECEDENVGIVADYHSCELFPERWFDLIMVLRANTEVLYDRLTERGYNEKKRSENVEAEIMQVVLDEAKEAYDVEIVQEVQSNTVEDMESNVERCKAWAEQWVANNA</sequence>
<evidence type="ECO:0000256" key="8">
    <source>
        <dbReference type="ARBA" id="ARBA00022840"/>
    </source>
</evidence>
<feature type="region of interest" description="LID" evidence="10">
    <location>
        <begin position="121"/>
        <end position="131"/>
    </location>
</feature>
<accession>B8BYJ8</accession>
<comment type="subunit">
    <text evidence="10">Interacts with small ribosomal subunit protein uS11. Not a structural component of 43S pre-ribosomes, but transiently interacts with them by binding to uS11.</text>
</comment>
<dbReference type="PaxDb" id="35128-Thaps32766"/>
<evidence type="ECO:0000256" key="1">
    <source>
        <dbReference type="ARBA" id="ARBA00000582"/>
    </source>
</evidence>
<dbReference type="InParanoid" id="B8BYJ8"/>
<organism evidence="11 12">
    <name type="scientific">Thalassiosira pseudonana</name>
    <name type="common">Marine diatom</name>
    <name type="synonym">Cyclotella nana</name>
    <dbReference type="NCBI Taxonomy" id="35128"/>
    <lineage>
        <taxon>Eukaryota</taxon>
        <taxon>Sar</taxon>
        <taxon>Stramenopiles</taxon>
        <taxon>Ochrophyta</taxon>
        <taxon>Bacillariophyta</taxon>
        <taxon>Coscinodiscophyceae</taxon>
        <taxon>Thalassiosirophycidae</taxon>
        <taxon>Thalassiosirales</taxon>
        <taxon>Thalassiosiraceae</taxon>
        <taxon>Thalassiosira</taxon>
    </lineage>
</organism>
<gene>
    <name evidence="11" type="ORF">THAPSDRAFT_32766</name>
</gene>
<feature type="binding site" evidence="10">
    <location>
        <position position="23"/>
    </location>
    <ligand>
        <name>ATP</name>
        <dbReference type="ChEBI" id="CHEBI:30616"/>
    </ligand>
</feature>
<comment type="subcellular location">
    <subcellularLocation>
        <location evidence="10">Cytoplasm</location>
    </subcellularLocation>
    <subcellularLocation>
        <location evidence="10">Nucleus</location>
    </subcellularLocation>
</comment>
<evidence type="ECO:0000256" key="10">
    <source>
        <dbReference type="HAMAP-Rule" id="MF_03173"/>
    </source>
</evidence>
<dbReference type="SUPFAM" id="SSF52540">
    <property type="entry name" value="P-loop containing nucleoside triphosphate hydrolases"/>
    <property type="match status" value="1"/>
</dbReference>
<keyword evidence="8 10" id="KW-0067">ATP-binding</keyword>
<dbReference type="GO" id="GO:0006364">
    <property type="term" value="P:rRNA processing"/>
    <property type="evidence" value="ECO:0007669"/>
    <property type="project" value="UniProtKB-KW"/>
</dbReference>
<dbReference type="GO" id="GO:0004017">
    <property type="term" value="F:AMP kinase activity"/>
    <property type="evidence" value="ECO:0000318"/>
    <property type="project" value="GO_Central"/>
</dbReference>
<evidence type="ECO:0000256" key="5">
    <source>
        <dbReference type="ARBA" id="ARBA00022679"/>
    </source>
</evidence>
<dbReference type="OMA" id="QCEIFGT"/>
<keyword evidence="9 10" id="KW-0539">Nucleus</keyword>
<evidence type="ECO:0000256" key="2">
    <source>
        <dbReference type="ARBA" id="ARBA00022490"/>
    </source>
</evidence>
<dbReference type="Proteomes" id="UP000001449">
    <property type="component" value="Chromosome 3"/>
</dbReference>
<keyword evidence="4 10" id="KW-0698">rRNA processing</keyword>
<reference evidence="11 12" key="2">
    <citation type="journal article" date="2008" name="Nature">
        <title>The Phaeodactylum genome reveals the evolutionary history of diatom genomes.</title>
        <authorList>
            <person name="Bowler C."/>
            <person name="Allen A.E."/>
            <person name="Badger J.H."/>
            <person name="Grimwood J."/>
            <person name="Jabbari K."/>
            <person name="Kuo A."/>
            <person name="Maheswari U."/>
            <person name="Martens C."/>
            <person name="Maumus F."/>
            <person name="Otillar R.P."/>
            <person name="Rayko E."/>
            <person name="Salamov A."/>
            <person name="Vandepoele K."/>
            <person name="Beszteri B."/>
            <person name="Gruber A."/>
            <person name="Heijde M."/>
            <person name="Katinka M."/>
            <person name="Mock T."/>
            <person name="Valentin K."/>
            <person name="Verret F."/>
            <person name="Berges J.A."/>
            <person name="Brownlee C."/>
            <person name="Cadoret J.P."/>
            <person name="Chiovitti A."/>
            <person name="Choi C.J."/>
            <person name="Coesel S."/>
            <person name="De Martino A."/>
            <person name="Detter J.C."/>
            <person name="Durkin C."/>
            <person name="Falciatore A."/>
            <person name="Fournet J."/>
            <person name="Haruta M."/>
            <person name="Huysman M.J."/>
            <person name="Jenkins B.D."/>
            <person name="Jiroutova K."/>
            <person name="Jorgensen R.E."/>
            <person name="Joubert Y."/>
            <person name="Kaplan A."/>
            <person name="Kroger N."/>
            <person name="Kroth P.G."/>
            <person name="La Roche J."/>
            <person name="Lindquist E."/>
            <person name="Lommer M."/>
            <person name="Martin-Jezequel V."/>
            <person name="Lopez P.J."/>
            <person name="Lucas S."/>
            <person name="Mangogna M."/>
            <person name="McGinnis K."/>
            <person name="Medlin L.K."/>
            <person name="Montsant A."/>
            <person name="Oudot-Le Secq M.P."/>
            <person name="Napoli C."/>
            <person name="Obornik M."/>
            <person name="Parker M.S."/>
            <person name="Petit J.L."/>
            <person name="Porcel B.M."/>
            <person name="Poulsen N."/>
            <person name="Robison M."/>
            <person name="Rychlewski L."/>
            <person name="Rynearson T.A."/>
            <person name="Schmutz J."/>
            <person name="Shapiro H."/>
            <person name="Siaut M."/>
            <person name="Stanley M."/>
            <person name="Sussman M.R."/>
            <person name="Taylor A.R."/>
            <person name="Vardi A."/>
            <person name="von Dassow P."/>
            <person name="Vyverman W."/>
            <person name="Willis A."/>
            <person name="Wyrwicz L.S."/>
            <person name="Rokhsar D.S."/>
            <person name="Weissenbach J."/>
            <person name="Armbrust E.V."/>
            <person name="Green B.R."/>
            <person name="Van de Peer Y."/>
            <person name="Grigoriev I.V."/>
        </authorList>
    </citation>
    <scope>NUCLEOTIDE SEQUENCE [LARGE SCALE GENOMIC DNA]</scope>
    <source>
        <strain evidence="11 12">CCMP1335</strain>
    </source>
</reference>
<feature type="binding site" evidence="10">
    <location>
        <position position="122"/>
    </location>
    <ligand>
        <name>ATP</name>
        <dbReference type="ChEBI" id="CHEBI:30616"/>
    </ligand>
</feature>
<name>B8BYJ8_THAPS</name>
<keyword evidence="6 10" id="KW-0547">Nucleotide-binding</keyword>
<keyword evidence="5 10" id="KW-0808">Transferase</keyword>
<evidence type="ECO:0000256" key="9">
    <source>
        <dbReference type="ARBA" id="ARBA00023242"/>
    </source>
</evidence>
<feature type="region of interest" description="NMPbind" evidence="10">
    <location>
        <begin position="41"/>
        <end position="64"/>
    </location>
</feature>
<evidence type="ECO:0000256" key="3">
    <source>
        <dbReference type="ARBA" id="ARBA00022517"/>
    </source>
</evidence>
<dbReference type="Pfam" id="PF13238">
    <property type="entry name" value="AAA_18"/>
    <property type="match status" value="1"/>
</dbReference>
<dbReference type="HAMAP" id="MF_00039">
    <property type="entry name" value="Adenylate_kinase_AK6"/>
    <property type="match status" value="1"/>
</dbReference>
<evidence type="ECO:0000256" key="6">
    <source>
        <dbReference type="ARBA" id="ARBA00022741"/>
    </source>
</evidence>
<evidence type="ECO:0000256" key="7">
    <source>
        <dbReference type="ARBA" id="ARBA00022777"/>
    </source>
</evidence>
<dbReference type="STRING" id="35128.B8BYJ8"/>
<comment type="catalytic activity">
    <reaction evidence="10">
        <text>ATP + H2O = ADP + phosphate + H(+)</text>
        <dbReference type="Rhea" id="RHEA:13065"/>
        <dbReference type="ChEBI" id="CHEBI:15377"/>
        <dbReference type="ChEBI" id="CHEBI:15378"/>
        <dbReference type="ChEBI" id="CHEBI:30616"/>
        <dbReference type="ChEBI" id="CHEBI:43474"/>
        <dbReference type="ChEBI" id="CHEBI:456216"/>
    </reaction>
</comment>
<dbReference type="Gene3D" id="3.40.50.300">
    <property type="entry name" value="P-loop containing nucleotide triphosphate hydrolases"/>
    <property type="match status" value="1"/>
</dbReference>
<dbReference type="GO" id="GO:0016887">
    <property type="term" value="F:ATP hydrolysis activity"/>
    <property type="evidence" value="ECO:0007669"/>
    <property type="project" value="UniProtKB-UniRule"/>
</dbReference>
<evidence type="ECO:0000313" key="11">
    <source>
        <dbReference type="EMBL" id="EED93902.1"/>
    </source>
</evidence>
<dbReference type="GO" id="GO:0042274">
    <property type="term" value="P:ribosomal small subunit biogenesis"/>
    <property type="evidence" value="ECO:0007669"/>
    <property type="project" value="UniProtKB-UniRule"/>
</dbReference>
<dbReference type="AlphaFoldDB" id="B8BYJ8"/>
<keyword evidence="7 10" id="KW-0418">Kinase</keyword>
<comment type="catalytic activity">
    <reaction evidence="1 10">
        <text>AMP + ATP = 2 ADP</text>
        <dbReference type="Rhea" id="RHEA:12973"/>
        <dbReference type="ChEBI" id="CHEBI:30616"/>
        <dbReference type="ChEBI" id="CHEBI:456215"/>
        <dbReference type="ChEBI" id="CHEBI:456216"/>
        <dbReference type="EC" id="2.7.4.3"/>
    </reaction>
</comment>
<dbReference type="InterPro" id="IPR027417">
    <property type="entry name" value="P-loop_NTPase"/>
</dbReference>
<reference evidence="11 12" key="1">
    <citation type="journal article" date="2004" name="Science">
        <title>The genome of the diatom Thalassiosira pseudonana: ecology, evolution, and metabolism.</title>
        <authorList>
            <person name="Armbrust E.V."/>
            <person name="Berges J.A."/>
            <person name="Bowler C."/>
            <person name="Green B.R."/>
            <person name="Martinez D."/>
            <person name="Putnam N.H."/>
            <person name="Zhou S."/>
            <person name="Allen A.E."/>
            <person name="Apt K.E."/>
            <person name="Bechner M."/>
            <person name="Brzezinski M.A."/>
            <person name="Chaal B.K."/>
            <person name="Chiovitti A."/>
            <person name="Davis A.K."/>
            <person name="Demarest M.S."/>
            <person name="Detter J.C."/>
            <person name="Glavina T."/>
            <person name="Goodstein D."/>
            <person name="Hadi M.Z."/>
            <person name="Hellsten U."/>
            <person name="Hildebrand M."/>
            <person name="Jenkins B.D."/>
            <person name="Jurka J."/>
            <person name="Kapitonov V.V."/>
            <person name="Kroger N."/>
            <person name="Lau W.W."/>
            <person name="Lane T.W."/>
            <person name="Larimer F.W."/>
            <person name="Lippmeier J.C."/>
            <person name="Lucas S."/>
            <person name="Medina M."/>
            <person name="Montsant A."/>
            <person name="Obornik M."/>
            <person name="Parker M.S."/>
            <person name="Palenik B."/>
            <person name="Pazour G.J."/>
            <person name="Richardson P.M."/>
            <person name="Rynearson T.A."/>
            <person name="Saito M.A."/>
            <person name="Schwartz D.C."/>
            <person name="Thamatrakoln K."/>
            <person name="Valentin K."/>
            <person name="Vardi A."/>
            <person name="Wilkerson F.P."/>
            <person name="Rokhsar D.S."/>
        </authorList>
    </citation>
    <scope>NUCLEOTIDE SEQUENCE [LARGE SCALE GENOMIC DNA]</scope>
    <source>
        <strain evidence="11 12">CCMP1335</strain>
    </source>
</reference>
<feature type="binding site" evidence="10">
    <location>
        <position position="25"/>
    </location>
    <ligand>
        <name>ATP</name>
        <dbReference type="ChEBI" id="CHEBI:30616"/>
    </ligand>
</feature>
<dbReference type="FunFam" id="3.40.50.300:FF:000372">
    <property type="entry name" value="Adenylate kinase isoenzyme 6 homolog"/>
    <property type="match status" value="1"/>
</dbReference>
<dbReference type="eggNOG" id="KOG3347">
    <property type="taxonomic scope" value="Eukaryota"/>
</dbReference>
<proteinExistence type="inferred from homology"/>
<dbReference type="GO" id="GO:0005524">
    <property type="term" value="F:ATP binding"/>
    <property type="evidence" value="ECO:0000318"/>
    <property type="project" value="GO_Central"/>
</dbReference>
<feature type="binding site" evidence="10">
    <location>
        <position position="26"/>
    </location>
    <ligand>
        <name>ATP</name>
        <dbReference type="ChEBI" id="CHEBI:30616"/>
    </ligand>
</feature>
<dbReference type="InterPro" id="IPR020618">
    <property type="entry name" value="Adenyl_kinase_AK6"/>
</dbReference>
<dbReference type="EMBL" id="CM000640">
    <property type="protein sequence ID" value="EED93902.1"/>
    <property type="molecule type" value="Genomic_DNA"/>
</dbReference>
<dbReference type="GeneID" id="7449524"/>
<evidence type="ECO:0000313" key="12">
    <source>
        <dbReference type="Proteomes" id="UP000001449"/>
    </source>
</evidence>
<dbReference type="HOGENOM" id="CLU_079096_3_1_1"/>
<protein>
    <recommendedName>
        <fullName evidence="10">Adenylate kinase isoenzyme 6 homolog</fullName>
        <shortName evidence="10">AK6</shortName>
        <ecNumber evidence="10">2.7.4.3</ecNumber>
    </recommendedName>
    <alternativeName>
        <fullName evidence="10">Dual activity adenylate kinase/ATPase</fullName>
        <shortName evidence="10">AK/ATPase</shortName>
    </alternativeName>
</protein>
<keyword evidence="3 10" id="KW-0690">Ribosome biogenesis</keyword>
<dbReference type="KEGG" id="tps:THAPSDRAFT_32766"/>